<dbReference type="InParanoid" id="A0A6M4HBM8"/>
<gene>
    <name evidence="3" type="ORF">DSM104440_03477</name>
</gene>
<dbReference type="GO" id="GO:0045454">
    <property type="term" value="P:cell redox homeostasis"/>
    <property type="evidence" value="ECO:0007669"/>
    <property type="project" value="TreeGrafter"/>
</dbReference>
<sequence>MSAMRWLVAVLALAATGAWAEVDHSHKAWDDLLKKHVKYVQNGNASRVDYAGFAKDRAAFKAVTDSYSKVTRAEFDAWTKPQQQAFLINAYNAFTIEKILTRYPNIKSIRDFGTVFGNPWKDKFFTLFGQPAYLDQVEHEILRKEGVYDEPRVHVAVVCASIGCPMLANDAFTAEKLDAQLEAGMRRFLSDRTRNRYSAATGKLELSKIFDWYGKDFEKGHRGYTSVKATAAKYADLLADKPEERAIVREQKADVAFLEYDWSLNDVK</sequence>
<accession>A0A6M4HBM8</accession>
<evidence type="ECO:0000313" key="4">
    <source>
        <dbReference type="Proteomes" id="UP000503096"/>
    </source>
</evidence>
<name>A0A6M4HBM8_9PROT</name>
<dbReference type="PANTHER" id="PTHR34386">
    <property type="entry name" value="GLUTAREDOXIN"/>
    <property type="match status" value="1"/>
</dbReference>
<feature type="domain" description="DUF547" evidence="2">
    <location>
        <begin position="76"/>
        <end position="189"/>
    </location>
</feature>
<dbReference type="EMBL" id="CP053073">
    <property type="protein sequence ID" value="QJR16642.1"/>
    <property type="molecule type" value="Genomic_DNA"/>
</dbReference>
<proteinExistence type="predicted"/>
<dbReference type="Pfam" id="PF04784">
    <property type="entry name" value="DUF547"/>
    <property type="match status" value="1"/>
</dbReference>
<protein>
    <recommendedName>
        <fullName evidence="2">DUF547 domain-containing protein</fullName>
    </recommendedName>
</protein>
<evidence type="ECO:0000313" key="3">
    <source>
        <dbReference type="EMBL" id="QJR16642.1"/>
    </source>
</evidence>
<dbReference type="KEGG" id="upl:DSM104440_03477"/>
<dbReference type="InterPro" id="IPR051548">
    <property type="entry name" value="Grx-like_ET"/>
</dbReference>
<keyword evidence="4" id="KW-1185">Reference proteome</keyword>
<keyword evidence="1" id="KW-0732">Signal</keyword>
<feature type="signal peptide" evidence="1">
    <location>
        <begin position="1"/>
        <end position="20"/>
    </location>
</feature>
<dbReference type="Proteomes" id="UP000503096">
    <property type="component" value="Chromosome"/>
</dbReference>
<evidence type="ECO:0000259" key="2">
    <source>
        <dbReference type="Pfam" id="PF04784"/>
    </source>
</evidence>
<dbReference type="AlphaFoldDB" id="A0A6M4HBM8"/>
<dbReference type="PANTHER" id="PTHR34386:SF1">
    <property type="entry name" value="GLUTAREDOXIN-LIKE PROTEIN NRDH"/>
    <property type="match status" value="1"/>
</dbReference>
<feature type="chain" id="PRO_5026779210" description="DUF547 domain-containing protein" evidence="1">
    <location>
        <begin position="21"/>
        <end position="268"/>
    </location>
</feature>
<dbReference type="InterPro" id="IPR006869">
    <property type="entry name" value="DUF547"/>
</dbReference>
<dbReference type="GO" id="GO:0009055">
    <property type="term" value="F:electron transfer activity"/>
    <property type="evidence" value="ECO:0007669"/>
    <property type="project" value="TreeGrafter"/>
</dbReference>
<evidence type="ECO:0000256" key="1">
    <source>
        <dbReference type="SAM" id="SignalP"/>
    </source>
</evidence>
<dbReference type="RefSeq" id="WP_212758121.1">
    <property type="nucleotide sequence ID" value="NZ_CP053073.1"/>
</dbReference>
<reference evidence="3 4" key="1">
    <citation type="submission" date="2020-04" db="EMBL/GenBank/DDBJ databases">
        <title>Usitatibacter rugosus gen. nov., sp. nov. and Usitatibacter palustris sp. nov., novel members of Usitatibacteraceae fam. nov. within the order Nitrosomonadales isolated from soil.</title>
        <authorList>
            <person name="Huber K.J."/>
            <person name="Neumann-Schaal M."/>
            <person name="Geppert A."/>
            <person name="Luckner M."/>
            <person name="Wanner G."/>
            <person name="Overmann J."/>
        </authorList>
    </citation>
    <scope>NUCLEOTIDE SEQUENCE [LARGE SCALE GENOMIC DNA]</scope>
    <source>
        <strain evidence="3 4">Swamp67</strain>
    </source>
</reference>
<organism evidence="3 4">
    <name type="scientific">Usitatibacter palustris</name>
    <dbReference type="NCBI Taxonomy" id="2732487"/>
    <lineage>
        <taxon>Bacteria</taxon>
        <taxon>Pseudomonadati</taxon>
        <taxon>Pseudomonadota</taxon>
        <taxon>Betaproteobacteria</taxon>
        <taxon>Nitrosomonadales</taxon>
        <taxon>Usitatibacteraceae</taxon>
        <taxon>Usitatibacter</taxon>
    </lineage>
</organism>